<comment type="caution">
    <text evidence="3">The sequence shown here is derived from an EMBL/GenBank/DDBJ whole genome shotgun (WGS) entry which is preliminary data.</text>
</comment>
<reference evidence="3 4" key="1">
    <citation type="submission" date="2022-05" db="EMBL/GenBank/DDBJ databases">
        <authorList>
            <consortium name="Genoscope - CEA"/>
            <person name="William W."/>
        </authorList>
    </citation>
    <scope>NUCLEOTIDE SEQUENCE [LARGE SCALE GENOMIC DNA]</scope>
</reference>
<feature type="compositionally biased region" description="Basic and acidic residues" evidence="1">
    <location>
        <begin position="203"/>
        <end position="215"/>
    </location>
</feature>
<feature type="compositionally biased region" description="Polar residues" evidence="1">
    <location>
        <begin position="268"/>
        <end position="278"/>
    </location>
</feature>
<feature type="region of interest" description="Disordered" evidence="1">
    <location>
        <begin position="1422"/>
        <end position="1498"/>
    </location>
</feature>
<dbReference type="InterPro" id="IPR052270">
    <property type="entry name" value="CACF_protein"/>
</dbReference>
<dbReference type="PANTHER" id="PTHR22028:SF9">
    <property type="entry name" value="SFI1 SPINDLE BODY DOMAIN-CONTAINING PROTEIN"/>
    <property type="match status" value="1"/>
</dbReference>
<feature type="compositionally biased region" description="Polar residues" evidence="1">
    <location>
        <begin position="1481"/>
        <end position="1495"/>
    </location>
</feature>
<feature type="region of interest" description="Disordered" evidence="1">
    <location>
        <begin position="268"/>
        <end position="432"/>
    </location>
</feature>
<protein>
    <recommendedName>
        <fullName evidence="2">Sfi1 spindle body domain-containing protein</fullName>
    </recommendedName>
</protein>
<feature type="region of interest" description="Disordered" evidence="1">
    <location>
        <begin position="131"/>
        <end position="181"/>
    </location>
</feature>
<dbReference type="EMBL" id="CALNXK010000006">
    <property type="protein sequence ID" value="CAH3038371.1"/>
    <property type="molecule type" value="Genomic_DNA"/>
</dbReference>
<feature type="compositionally biased region" description="Basic and acidic residues" evidence="1">
    <location>
        <begin position="381"/>
        <end position="402"/>
    </location>
</feature>
<sequence>MEKTFNGQRRKKGKRFQSKNGFNLKLDFSRTKGSSHVDQTWSQGLKWDLPTSNPTIPRQASIESSEEELEWSDLSFYDLPVTLKETFHRSAHPTDFISPSKMVSRPPYHATAKAHHIHTFLDAEVSNPFSSAMELPTNQSPDHDPLGHSQGNSSRSAEQNRVSNNCMASSGHQTNVSKPFDGSLYYRQSNVMLSGKQRVERISREPQRNGYHDMTTRSAASSVKIKTPSIVVSPELSVHKTSLADHSIANRDSEPASYLERLKRSFPSNASMMNSGFQGTVRDKFLQRSRESVQKRERHNDDDEGHKKEHSPKSVSFASSVKDVDKPSKSNAPDQGRSEKHGALTDVTAMPRARKVQSNVTFTEGLRSDLVRPPRAQNADLGEHIDPKPRQHMVTLERKYFDSGEESMPLPPSPPTRDTNGVPNDHHSNSSSVQVLSLYDEKSSFASSLSQSSNRFPRQSNVNLSFDRGSTGSSLATKRDQLVQLSNSKVDFSPNNTPRSSGDARLTIEELLSSGSVNSSPENSPPTKSISQISRKNVSSKKEHSLDDYDDERGYLQELSFRNSFSVDTSQRISSALWAMKLLEASRTSNANSYQDLLVKGRLFRRWYQKTRLKRLIKQEDEVKLQSAVTFWQTEMRHKCFVAWRNARSAQQEKADQLRRKQMLQKGIKALQFAVTQQRQSLVELQTRTSARVMAKYWLKWQKCMQMKVSVRLKEAFDRWHVFKVSQNRETMMEGMADRHVLSRNYTKWKVKYETEQKNGLASLHFKIGLLTKSWHCWRLYTTQRIVKTRLKEVARVHYEEHLQARMFTVWKENTKRAVVAHSVASKRVVVKAFYCWKNWTQYAKIIRLRFQSMCKEYHRHKLVKNAFNHWQIRLMNRRADRRYSSVLQRKIFKLWFLRYKRKVIHRHLCRALAKKGKKRRFFNRWSSYTRQQMEKRKAFVGTLERMLTGVMLNNWKEHVKMKKSLRDRLHQLTEKKNQLASRRIMDRWLFAIKVVNFRKKARLNWSRRCARKASEAWKILLKRKYLEQRLLDNRSVWERLIMKRIFKKWRHQKRQVDAENEKVFRAQAILARNHKARVLQGWRVVNQEQQIISPMVARRERKEMARVFDAWRLHVHRQKHIVDQKTRTTEKILDKHFLFWRERAYLRIKEREVKETLLDSKLSRAFNAWRTFIKEQRHNRVKVRARKFQLMEKYYSAWKDKVQVKAEEKIEETGKEARSTLLVRWSFRYWRRSAEQQKTYRLLQQETADQFYKTMIIKEAWAVWVRRYRVEEWARDHVRARKEGFLRKVFQAWRGFIKATLQLEMQHFATSLSGLDSSFGSFTAPPFRNVLGSTLGSTFGSTLGSPSPTMSDALTSSGYGASMRRGSGSVFTFGVLPKERDDDTASLPGRIDQINHLLRPGSPQNRPISPISILRDSRPVSPLVFNSNHTSPTPSPSPERDPYPPTPPIRYQDFSPVKSEDDTGIHSGSSESDHEDDRMSTASCTSFTGRSTQSEMRDRELMATETILHWRNLPLSLTFRTWLKYTRQRKLQRELLNYLTNNKTTDLMVKTLATWRRELYTRVTSRQHWLYTSRLKCLRAWHEYADSKRIQEDMKLLADKHRRLTLLKGRFQKWKKRCTSKKKLQALIGQWQKKAFVTEEDKSSTQVIQKKQKARFVRHAFYYWAKMTRKSQEAKRLYMERLLPKCFVAWHVLASTRVTNRRNVVLFGERRLLVMAFREWQARFQAVSRVDEFIELKETDRLLEVLRGWHAWANGMSTQRKQARLFRRSVELKIMKEIFTEWLNGAQQLQLARRTHEHNIIRSVFVCWKDVALERTRNRRAMHEFKKHAAANLLARSFRFWQQLHGHCEVSRAHSQQRDQNQLRECFQEWRDYTLEIRADKYYVVAIQKKMFLCWYDEYTSRKTTRRLIYTWKSITEEAKVLNTRAMHIAEDSEKKLLRRMFDYWVQEAHKVQKAKNHAHDKLLRSTLLGLHQYVHCRVERRQVLQEIHRDKAHQLLSNSFKTWRESFQRNVKNLEILEEYLEKKDTELLHHCLVKWMKFMLRCKAEKSYQKKLVVKSFQRWWFALYTKKGSEKLQEKILLRRTRDAGLHWKRWTYKVKKQAEMADNLQTRHGRRLVHSHFHLWTDKTRQMQRAREFRDQTLLKRSLVEWRKVVKKRLDERKTVKSFQDELMNKKVSRMFYEWRDALKLSRKHKKLVEGQMVHHNRRMKQGVLKEWKKFTLKSRAEKHYNNTVTSKFFAEWKAKAEQKLADKEKEKQHDEIADDHYKKALSKLCFRAWLHDTKLELYSVQKDKRIVVKHFTMWKKRIALNTIATELVDRRVYEKFWTKWRHQLIRKRVSQMMMKHEEKKQLSEVFMAWYQLTLVNRRLLKEWQIYKTKKVFRLWMQKYNES</sequence>
<evidence type="ECO:0000259" key="2">
    <source>
        <dbReference type="Pfam" id="PF08457"/>
    </source>
</evidence>
<dbReference type="Pfam" id="PF08457">
    <property type="entry name" value="Sfi1"/>
    <property type="match status" value="1"/>
</dbReference>
<gene>
    <name evidence="3" type="ORF">PLOB_00039794</name>
</gene>
<feature type="compositionally biased region" description="Polar residues" evidence="1">
    <location>
        <begin position="454"/>
        <end position="476"/>
    </location>
</feature>
<accession>A0ABN8MXQ3</accession>
<feature type="region of interest" description="Disordered" evidence="1">
    <location>
        <begin position="1"/>
        <end position="20"/>
    </location>
</feature>
<evidence type="ECO:0000256" key="1">
    <source>
        <dbReference type="SAM" id="MobiDB-lite"/>
    </source>
</evidence>
<evidence type="ECO:0000313" key="3">
    <source>
        <dbReference type="EMBL" id="CAH3038371.1"/>
    </source>
</evidence>
<feature type="compositionally biased region" description="Low complexity" evidence="1">
    <location>
        <begin position="514"/>
        <end position="526"/>
    </location>
</feature>
<dbReference type="Proteomes" id="UP001159405">
    <property type="component" value="Unassembled WGS sequence"/>
</dbReference>
<dbReference type="InterPro" id="IPR013665">
    <property type="entry name" value="Sfi1_dom"/>
</dbReference>
<feature type="region of interest" description="Disordered" evidence="1">
    <location>
        <begin position="448"/>
        <end position="476"/>
    </location>
</feature>
<feature type="compositionally biased region" description="Polar residues" evidence="1">
    <location>
        <begin position="149"/>
        <end position="177"/>
    </location>
</feature>
<feature type="compositionally biased region" description="Polar residues" evidence="1">
    <location>
        <begin position="527"/>
        <end position="537"/>
    </location>
</feature>
<name>A0ABN8MXQ3_9CNID</name>
<dbReference type="PANTHER" id="PTHR22028">
    <property type="entry name" value="SFI1 SPINDLE BODY DOMAIN-CONTAINING PROTEIN-RELATED"/>
    <property type="match status" value="1"/>
</dbReference>
<feature type="region of interest" description="Disordered" evidence="1">
    <location>
        <begin position="514"/>
        <end position="547"/>
    </location>
</feature>
<feature type="compositionally biased region" description="Pro residues" evidence="1">
    <location>
        <begin position="1434"/>
        <end position="1449"/>
    </location>
</feature>
<keyword evidence="4" id="KW-1185">Reference proteome</keyword>
<feature type="compositionally biased region" description="Basic and acidic residues" evidence="1">
    <location>
        <begin position="281"/>
        <end position="307"/>
    </location>
</feature>
<organism evidence="3 4">
    <name type="scientific">Porites lobata</name>
    <dbReference type="NCBI Taxonomy" id="104759"/>
    <lineage>
        <taxon>Eukaryota</taxon>
        <taxon>Metazoa</taxon>
        <taxon>Cnidaria</taxon>
        <taxon>Anthozoa</taxon>
        <taxon>Hexacorallia</taxon>
        <taxon>Scleractinia</taxon>
        <taxon>Fungiina</taxon>
        <taxon>Poritidae</taxon>
        <taxon>Porites</taxon>
    </lineage>
</organism>
<feature type="region of interest" description="Disordered" evidence="1">
    <location>
        <begin position="203"/>
        <end position="222"/>
    </location>
</feature>
<proteinExistence type="predicted"/>
<feature type="domain" description="Sfi1 spindle body" evidence="2">
    <location>
        <begin position="1630"/>
        <end position="2038"/>
    </location>
</feature>
<evidence type="ECO:0000313" key="4">
    <source>
        <dbReference type="Proteomes" id="UP001159405"/>
    </source>
</evidence>
<feature type="compositionally biased region" description="Basic residues" evidence="1">
    <location>
        <begin position="8"/>
        <end position="17"/>
    </location>
</feature>